<organism evidence="1 2">
    <name type="scientific">Xylaria curta</name>
    <dbReference type="NCBI Taxonomy" id="42375"/>
    <lineage>
        <taxon>Eukaryota</taxon>
        <taxon>Fungi</taxon>
        <taxon>Dikarya</taxon>
        <taxon>Ascomycota</taxon>
        <taxon>Pezizomycotina</taxon>
        <taxon>Sordariomycetes</taxon>
        <taxon>Xylariomycetidae</taxon>
        <taxon>Xylariales</taxon>
        <taxon>Xylariaceae</taxon>
        <taxon>Xylaria</taxon>
    </lineage>
</organism>
<dbReference type="EMBL" id="JAPDGR010003951">
    <property type="protein sequence ID" value="KAJ2969634.1"/>
    <property type="molecule type" value="Genomic_DNA"/>
</dbReference>
<comment type="caution">
    <text evidence="1">The sequence shown here is derived from an EMBL/GenBank/DDBJ whole genome shotgun (WGS) entry which is preliminary data.</text>
</comment>
<proteinExistence type="predicted"/>
<accession>A0ACC1MSI1</accession>
<sequence>MPSNHPAPPGGFQPPDDKPFIYGNHNPDQEIKSNLAAAAATRVVGGMSTHWSCCTPRQYANASLHHNERSDLFSPDEWEGLYKDCEKIFSTDTTGKVFADSVRQRLVMKKLKEAFDEDFRKGVKKDGQKAARQVSPMPLACKQTADNKAYIEWTCTASILEKLAEPNTSPNFTLMSQAQCDMLKIDAAGQKVEWASIVDLVSNEEYTVTAKKYIICGGATLTAGIMAKFVFKSELALDTFCPALGKYLTEQTMSFCQVVLKQGFVDEVINTPEHLDKPEDTPEQKSSTKVIEHKKQHPEDPVPFPFEDFDPQVYTPYSEDYPWHTQIHRDAFGYGELPSNIDPRLVVDLRFFAQVEAVATNYISWKLGSTDAFAHIPFQAVAQGQRTSPRDDDRASSNSPPPIPISSISIPYPSNPWTQTRSMTHVASLLGDYIPGAEPQHLAPGLALHICGVYRAGKTDNKEESVVDRAGKSGA</sequence>
<gene>
    <name evidence="1" type="ORF">NUW58_g9940</name>
</gene>
<reference evidence="1" key="1">
    <citation type="submission" date="2022-10" db="EMBL/GenBank/DDBJ databases">
        <title>Genome Sequence of Xylaria curta.</title>
        <authorList>
            <person name="Buettner E."/>
        </authorList>
    </citation>
    <scope>NUCLEOTIDE SEQUENCE</scope>
    <source>
        <strain evidence="1">Babe10</strain>
    </source>
</reference>
<evidence type="ECO:0000313" key="1">
    <source>
        <dbReference type="EMBL" id="KAJ2969634.1"/>
    </source>
</evidence>
<protein>
    <submittedName>
        <fullName evidence="1">Uncharacterized protein</fullName>
    </submittedName>
</protein>
<dbReference type="Proteomes" id="UP001143856">
    <property type="component" value="Unassembled WGS sequence"/>
</dbReference>
<keyword evidence="2" id="KW-1185">Reference proteome</keyword>
<name>A0ACC1MSI1_9PEZI</name>
<evidence type="ECO:0000313" key="2">
    <source>
        <dbReference type="Proteomes" id="UP001143856"/>
    </source>
</evidence>